<gene>
    <name evidence="2" type="ORF">M409DRAFT_22753</name>
</gene>
<dbReference type="CDD" id="cd12148">
    <property type="entry name" value="fungal_TF_MHR"/>
    <property type="match status" value="1"/>
</dbReference>
<name>A0A6A6CHT0_ZASCE</name>
<dbReference type="PANTHER" id="PTHR47785:SF4">
    <property type="entry name" value="ZN(II)2CYS6 TRANSCRIPTION FACTOR (EUROFUNG)"/>
    <property type="match status" value="1"/>
</dbReference>
<dbReference type="AlphaFoldDB" id="A0A6A6CHT0"/>
<keyword evidence="3" id="KW-1185">Reference proteome</keyword>
<evidence type="ECO:0000256" key="1">
    <source>
        <dbReference type="SAM" id="MobiDB-lite"/>
    </source>
</evidence>
<dbReference type="Proteomes" id="UP000799537">
    <property type="component" value="Unassembled WGS sequence"/>
</dbReference>
<organism evidence="2 3">
    <name type="scientific">Zasmidium cellare ATCC 36951</name>
    <dbReference type="NCBI Taxonomy" id="1080233"/>
    <lineage>
        <taxon>Eukaryota</taxon>
        <taxon>Fungi</taxon>
        <taxon>Dikarya</taxon>
        <taxon>Ascomycota</taxon>
        <taxon>Pezizomycotina</taxon>
        <taxon>Dothideomycetes</taxon>
        <taxon>Dothideomycetidae</taxon>
        <taxon>Mycosphaerellales</taxon>
        <taxon>Mycosphaerellaceae</taxon>
        <taxon>Zasmidium</taxon>
    </lineage>
</organism>
<dbReference type="RefSeq" id="XP_033667584.1">
    <property type="nucleotide sequence ID" value="XM_033806480.1"/>
</dbReference>
<feature type="region of interest" description="Disordered" evidence="1">
    <location>
        <begin position="64"/>
        <end position="101"/>
    </location>
</feature>
<evidence type="ECO:0000313" key="2">
    <source>
        <dbReference type="EMBL" id="KAF2166695.1"/>
    </source>
</evidence>
<dbReference type="GeneID" id="54559752"/>
<dbReference type="PANTHER" id="PTHR47785">
    <property type="entry name" value="ZN(II)2CYS6 TRANSCRIPTION FACTOR (EUROFUNG)-RELATED-RELATED"/>
    <property type="match status" value="1"/>
</dbReference>
<feature type="region of interest" description="Disordered" evidence="1">
    <location>
        <begin position="172"/>
        <end position="194"/>
    </location>
</feature>
<protein>
    <recommendedName>
        <fullName evidence="4">Transcription factor domain-containing protein</fullName>
    </recommendedName>
</protein>
<evidence type="ECO:0000313" key="3">
    <source>
        <dbReference type="Proteomes" id="UP000799537"/>
    </source>
</evidence>
<evidence type="ECO:0008006" key="4">
    <source>
        <dbReference type="Google" id="ProtNLM"/>
    </source>
</evidence>
<reference evidence="2" key="1">
    <citation type="journal article" date="2020" name="Stud. Mycol.">
        <title>101 Dothideomycetes genomes: a test case for predicting lifestyles and emergence of pathogens.</title>
        <authorList>
            <person name="Haridas S."/>
            <person name="Albert R."/>
            <person name="Binder M."/>
            <person name="Bloem J."/>
            <person name="Labutti K."/>
            <person name="Salamov A."/>
            <person name="Andreopoulos B."/>
            <person name="Baker S."/>
            <person name="Barry K."/>
            <person name="Bills G."/>
            <person name="Bluhm B."/>
            <person name="Cannon C."/>
            <person name="Castanera R."/>
            <person name="Culley D."/>
            <person name="Daum C."/>
            <person name="Ezra D."/>
            <person name="Gonzalez J."/>
            <person name="Henrissat B."/>
            <person name="Kuo A."/>
            <person name="Liang C."/>
            <person name="Lipzen A."/>
            <person name="Lutzoni F."/>
            <person name="Magnuson J."/>
            <person name="Mondo S."/>
            <person name="Nolan M."/>
            <person name="Ohm R."/>
            <person name="Pangilinan J."/>
            <person name="Park H.-J."/>
            <person name="Ramirez L."/>
            <person name="Alfaro M."/>
            <person name="Sun H."/>
            <person name="Tritt A."/>
            <person name="Yoshinaga Y."/>
            <person name="Zwiers L.-H."/>
            <person name="Turgeon B."/>
            <person name="Goodwin S."/>
            <person name="Spatafora J."/>
            <person name="Crous P."/>
            <person name="Grigoriev I."/>
        </authorList>
    </citation>
    <scope>NUCLEOTIDE SEQUENCE</scope>
    <source>
        <strain evidence="2">ATCC 36951</strain>
    </source>
</reference>
<sequence length="606" mass="67665">MDLGENQRNLLSGMGNADKDGGMRHLCFLTWPSIRQVLSTVNITFDDEQMRRLEHRPVLFARRGLKQRGTDKHASFPAPVDDVVTSHGRASPSPSTGPDAQFEVMYSPDEIFRTRSIPSTVAQLINGFLAQIGARYPLLDSEILRSLFQQCSRQQQHSTRFQEQVSIASITTDDDRGRLKRQRADSGLLQQSPVSSSPESALIMLCCALGELILHGNMVSAPLDSLQSGESKHRGTTQSYVPGMRYFVTATEMASNFIDGQDLIHAQVFLLAGMYKALCMRLNEASRDIRPNLAERTSTASGQEPCEDLVLRAAWTCVQLELEKLPELQLPSSGLENVAFALMVPQTYENATDGSSLSLTKSELSQTERQRLPFAAQIHLRKIRLAAQHQLYSDRRLDTSPESVDCALKALASKLQEWRAQLHPFLQWDDENPPSSDLALAHLRYQYWEVKLMLLRPFLDYKIRSPLSGQSVNVDDSSKLADLLTANHYFWNTIRHKESICGTTEVQSLAHLSIEATLQSARSFDAIPQKHMLSSPDALPIAHARFINLILLTATHRSSDLCHLVPKQELARLLANTITRLSGLEAMSPTAKMELNVLNSVQTSIL</sequence>
<dbReference type="OrthoDB" id="5244761at2759"/>
<dbReference type="InterPro" id="IPR053181">
    <property type="entry name" value="EcdB-like_regulator"/>
</dbReference>
<proteinExistence type="predicted"/>
<dbReference type="EMBL" id="ML993595">
    <property type="protein sequence ID" value="KAF2166695.1"/>
    <property type="molecule type" value="Genomic_DNA"/>
</dbReference>
<accession>A0A6A6CHT0</accession>